<feature type="domain" description="DUF5648" evidence="3">
    <location>
        <begin position="660"/>
        <end position="790"/>
    </location>
</feature>
<dbReference type="Pfam" id="PF18885">
    <property type="entry name" value="DUF5648"/>
    <property type="match status" value="1"/>
</dbReference>
<evidence type="ECO:0000256" key="1">
    <source>
        <dbReference type="ARBA" id="ARBA00004196"/>
    </source>
</evidence>
<evidence type="ECO:0000256" key="2">
    <source>
        <dbReference type="SAM" id="SignalP"/>
    </source>
</evidence>
<evidence type="ECO:0000313" key="5">
    <source>
        <dbReference type="Proteomes" id="UP000773064"/>
    </source>
</evidence>
<keyword evidence="2" id="KW-0732">Signal</keyword>
<comment type="caution">
    <text evidence="4">The sequence shown here is derived from an EMBL/GenBank/DDBJ whole genome shotgun (WGS) entry which is preliminary data.</text>
</comment>
<feature type="chain" id="PRO_5046386275" evidence="2">
    <location>
        <begin position="28"/>
        <end position="792"/>
    </location>
</feature>
<dbReference type="Gene3D" id="2.60.40.4270">
    <property type="entry name" value="Listeria-Bacteroides repeat domain"/>
    <property type="match status" value="2"/>
</dbReference>
<organism evidence="4 5">
    <name type="scientific">Bifidobacterium santillanense</name>
    <dbReference type="NCBI Taxonomy" id="2809028"/>
    <lineage>
        <taxon>Bacteria</taxon>
        <taxon>Bacillati</taxon>
        <taxon>Actinomycetota</taxon>
        <taxon>Actinomycetes</taxon>
        <taxon>Bifidobacteriales</taxon>
        <taxon>Bifidobacteriaceae</taxon>
        <taxon>Bifidobacterium</taxon>
    </lineage>
</organism>
<gene>
    <name evidence="4" type="ORF">JS528_11080</name>
</gene>
<dbReference type="RefSeq" id="WP_214359097.1">
    <property type="nucleotide sequence ID" value="NZ_JAFEJS010000018.1"/>
</dbReference>
<dbReference type="Proteomes" id="UP000773064">
    <property type="component" value="Unassembled WGS sequence"/>
</dbReference>
<dbReference type="InterPro" id="IPR042229">
    <property type="entry name" value="Listeria/Bacterioides_rpt_sf"/>
</dbReference>
<comment type="subcellular location">
    <subcellularLocation>
        <location evidence="1">Cell envelope</location>
    </subcellularLocation>
</comment>
<dbReference type="InterPro" id="IPR043708">
    <property type="entry name" value="DUF5648"/>
</dbReference>
<protein>
    <submittedName>
        <fullName evidence="4">InlB B-repeat-containing protein</fullName>
    </submittedName>
</protein>
<dbReference type="Pfam" id="PF09479">
    <property type="entry name" value="Flg_new"/>
    <property type="match status" value="2"/>
</dbReference>
<keyword evidence="5" id="KW-1185">Reference proteome</keyword>
<sequence>MTGNTSKWRAPLAGLASVAMLATMGVAASTANALASRQSETTYATSVSRATIRVYDASAPYKVIDNLGKNYGEAITASDIDAIASSNKVLDYLSFDKAGANKVATPYVVTGDVKLYAHFKDSVTVTFDKDGKAATDTDRKTIKIAKGTSLTAAEYAEALGANSYGDAVEPADTSTVKFAGWTLTPTLSGTGNDLYTNQSIDADTILYARFDQGQNLAQVNFHEQGSVGNKITRFTLGGTAFPEFRAPTGWAKSTLTNGAFTQWSESDGKTKYDFTKAVENSNEDPGADDLTIVASKSNTLSNVTVKFNSQGAAYTPDTVVTTSDQSIAEPTAPVKAGAVFTGWYLQRTADGQSNPFDFSKSVKDNFNDAKGNITLYAGWDTTHASELVFNLGYADWSKAQQVQYVYAGKGVTLPAGLEEYFQTDAQADNTKGEYTAKTLTGWYEGNDKNVVVTEATAPNAGTVRSYTAVWSGAESLNLNANGGNFSGSVTNQWVTKTDSQKWQDVVVEPTRANYHFVGWNEKADGTGKVANLYDGHWYASGVKGAEITAGVQLYAQWAIGGVDDYNAAFTAFPLVNAGDIYNTPLFSNKSADYKLAEKYAKTEASWKTYVDTVYSLKDEYNALHGLSGQKLVDASKALASKLEAAQAKLIDDKAPAGTTTVYRLFNPNARDAGSHHYTASVVEYNSLVRKGWRAEGVSFVTTSDGKPVYRAYNPNDGGHFYTLSKVELDHAVKAGWKDEGVAFRVSDDSKTPLYRIYNPNSGEHAYTVAANEAKAAVKAGWNDEGIAWNVIK</sequence>
<dbReference type="InterPro" id="IPR013378">
    <property type="entry name" value="InlB-like_B-rpt"/>
</dbReference>
<accession>A0ABS5USE5</accession>
<name>A0ABS5USE5_9BIFI</name>
<evidence type="ECO:0000259" key="3">
    <source>
        <dbReference type="Pfam" id="PF18885"/>
    </source>
</evidence>
<dbReference type="EMBL" id="JAFEJS010000018">
    <property type="protein sequence ID" value="MBT1173862.1"/>
    <property type="molecule type" value="Genomic_DNA"/>
</dbReference>
<evidence type="ECO:0000313" key="4">
    <source>
        <dbReference type="EMBL" id="MBT1173862.1"/>
    </source>
</evidence>
<reference evidence="4 5" key="1">
    <citation type="journal article" date="2021" name="Environ. Microbiol.">
        <title>Genetic insights into the dark matter of the mammalian gut microbiota through targeted genome reconstruction.</title>
        <authorList>
            <person name="Lugli G.A."/>
            <person name="Alessandri G."/>
            <person name="Milani C."/>
            <person name="Viappiani A."/>
            <person name="Fontana F."/>
            <person name="Tarracchini C."/>
            <person name="Mancabelli L."/>
            <person name="Argentini C."/>
            <person name="Ruiz L."/>
            <person name="Margolles A."/>
            <person name="van Sinderen D."/>
            <person name="Turroni F."/>
            <person name="Ventura M."/>
        </authorList>
    </citation>
    <scope>NUCLEOTIDE SEQUENCE [LARGE SCALE GENOMIC DNA]</scope>
    <source>
        <strain evidence="4 5">MA2</strain>
    </source>
</reference>
<feature type="signal peptide" evidence="2">
    <location>
        <begin position="1"/>
        <end position="27"/>
    </location>
</feature>
<proteinExistence type="predicted"/>
<dbReference type="NCBIfam" id="TIGR02543">
    <property type="entry name" value="List_Bact_rpt"/>
    <property type="match status" value="1"/>
</dbReference>